<dbReference type="AlphaFoldDB" id="A0A0U1LNB0"/>
<organism evidence="1 2">
    <name type="scientific">Talaromyces islandicus</name>
    <name type="common">Penicillium islandicum</name>
    <dbReference type="NCBI Taxonomy" id="28573"/>
    <lineage>
        <taxon>Eukaryota</taxon>
        <taxon>Fungi</taxon>
        <taxon>Dikarya</taxon>
        <taxon>Ascomycota</taxon>
        <taxon>Pezizomycotina</taxon>
        <taxon>Eurotiomycetes</taxon>
        <taxon>Eurotiomycetidae</taxon>
        <taxon>Eurotiales</taxon>
        <taxon>Trichocomaceae</taxon>
        <taxon>Talaromyces</taxon>
        <taxon>Talaromyces sect. Islandici</taxon>
    </lineage>
</organism>
<protein>
    <recommendedName>
        <fullName evidence="3">Flavin-nucleotide-binding protein</fullName>
    </recommendedName>
</protein>
<dbReference type="SUPFAM" id="SSF50475">
    <property type="entry name" value="FMN-binding split barrel"/>
    <property type="match status" value="1"/>
</dbReference>
<dbReference type="Pfam" id="PF12900">
    <property type="entry name" value="Pyridox_ox_2"/>
    <property type="match status" value="1"/>
</dbReference>
<evidence type="ECO:0000313" key="2">
    <source>
        <dbReference type="Proteomes" id="UP000054383"/>
    </source>
</evidence>
<dbReference type="PANTHER" id="PTHR34071:SF2">
    <property type="entry name" value="FLAVIN-NUCLEOTIDE-BINDING PROTEIN"/>
    <property type="match status" value="1"/>
</dbReference>
<dbReference type="PANTHER" id="PTHR34071">
    <property type="entry name" value="5-NITROIMIDAZOLE ANTIBIOTICS RESISTANCE PROTEIN, NIMA-FAMILY-RELATED PROTEIN-RELATED"/>
    <property type="match status" value="1"/>
</dbReference>
<dbReference type="EMBL" id="CVMT01000001">
    <property type="protein sequence ID" value="CRG84483.1"/>
    <property type="molecule type" value="Genomic_DNA"/>
</dbReference>
<accession>A0A0U1LNB0</accession>
<reference evidence="1 2" key="1">
    <citation type="submission" date="2015-04" db="EMBL/GenBank/DDBJ databases">
        <authorList>
            <person name="Syromyatnikov M.Y."/>
            <person name="Popov V.N."/>
        </authorList>
    </citation>
    <scope>NUCLEOTIDE SEQUENCE [LARGE SCALE GENOMIC DNA]</scope>
    <source>
        <strain evidence="1">WF-38-12</strain>
    </source>
</reference>
<dbReference type="Gene3D" id="2.30.110.10">
    <property type="entry name" value="Electron Transport, Fmn-binding Protein, Chain A"/>
    <property type="match status" value="1"/>
</dbReference>
<dbReference type="OrthoDB" id="444432at2759"/>
<evidence type="ECO:0000313" key="1">
    <source>
        <dbReference type="EMBL" id="CRG84483.1"/>
    </source>
</evidence>
<gene>
    <name evidence="1" type="ORF">PISL3812_01764</name>
</gene>
<proteinExistence type="predicted"/>
<dbReference type="Proteomes" id="UP000054383">
    <property type="component" value="Unassembled WGS sequence"/>
</dbReference>
<dbReference type="InterPro" id="IPR012349">
    <property type="entry name" value="Split_barrel_FMN-bd"/>
</dbReference>
<name>A0A0U1LNB0_TALIS</name>
<dbReference type="OMA" id="CHLGFVR"/>
<evidence type="ECO:0008006" key="3">
    <source>
        <dbReference type="Google" id="ProtNLM"/>
    </source>
</evidence>
<sequence length="265" mass="29528">MGRTFTYPKRSTNTVKRYAHRATYDVAAIHSIVNSSQVLHVSFNPGPEDPFPTTLPMIGQMGSFEYPSADLGEPLDCYIHGYVSMRMANLARDSEQGLPVCISATKVDGLILSLTPFSHSYNYRSAVLHGYAKLVTDDEEKEWAMKMITNSVVPERWENSRTPPEKSELSSTSILKVKIVSGSGKVRDGAVSDEKKDYQDEEVTSRVWTGVVPVYEVLGEPIPDSSNKVAKVPDYIKSYVNSRSQESREYAVAATKITLPKEEQH</sequence>
<dbReference type="STRING" id="28573.A0A0U1LNB0"/>
<keyword evidence="2" id="KW-1185">Reference proteome</keyword>
<dbReference type="InterPro" id="IPR024747">
    <property type="entry name" value="Pyridox_Oxase-rel"/>
</dbReference>